<dbReference type="EMBL" id="SOHL01000008">
    <property type="protein sequence ID" value="TFD72562.1"/>
    <property type="molecule type" value="Genomic_DNA"/>
</dbReference>
<proteinExistence type="predicted"/>
<organism evidence="2 3">
    <name type="scientific">Cryobacterium gelidum</name>
    <dbReference type="NCBI Taxonomy" id="1259164"/>
    <lineage>
        <taxon>Bacteria</taxon>
        <taxon>Bacillati</taxon>
        <taxon>Actinomycetota</taxon>
        <taxon>Actinomycetes</taxon>
        <taxon>Micrococcales</taxon>
        <taxon>Microbacteriaceae</taxon>
        <taxon>Cryobacterium</taxon>
    </lineage>
</organism>
<feature type="transmembrane region" description="Helical" evidence="1">
    <location>
        <begin position="21"/>
        <end position="47"/>
    </location>
</feature>
<name>A0A4R9AY54_9MICO</name>
<keyword evidence="1" id="KW-0812">Transmembrane</keyword>
<feature type="transmembrane region" description="Helical" evidence="1">
    <location>
        <begin position="59"/>
        <end position="79"/>
    </location>
</feature>
<evidence type="ECO:0008006" key="4">
    <source>
        <dbReference type="Google" id="ProtNLM"/>
    </source>
</evidence>
<dbReference type="AlphaFoldDB" id="A0A4R9AY54"/>
<keyword evidence="1" id="KW-0472">Membrane</keyword>
<keyword evidence="1" id="KW-1133">Transmembrane helix</keyword>
<protein>
    <recommendedName>
        <fullName evidence="4">DUF2127 domain-containing protein</fullName>
    </recommendedName>
</protein>
<sequence>MNSGSGAGRPAWIDLRALRRAPLLGVLIAFLGLEALALWAFSAWWVLELLIATPNSVGASLALLALLVVAAVWVSAITVGALRRRPWIRGAAVTWQLVQVMIAIGSFQGIDARPDVGWALLLPSIIVLVLVFNPRVIAATSHEPEPEPDGD</sequence>
<gene>
    <name evidence="2" type="ORF">E3T50_04285</name>
</gene>
<dbReference type="RefSeq" id="WP_134550753.1">
    <property type="nucleotide sequence ID" value="NZ_SOHL01000008.1"/>
</dbReference>
<keyword evidence="3" id="KW-1185">Reference proteome</keyword>
<feature type="transmembrane region" description="Helical" evidence="1">
    <location>
        <begin position="116"/>
        <end position="133"/>
    </location>
</feature>
<accession>A0A4R9AY54</accession>
<reference evidence="2 3" key="1">
    <citation type="submission" date="2019-03" db="EMBL/GenBank/DDBJ databases">
        <title>Genomics of glacier-inhabiting Cryobacterium strains.</title>
        <authorList>
            <person name="Liu Q."/>
            <person name="Xin Y.-H."/>
        </authorList>
    </citation>
    <scope>NUCLEOTIDE SEQUENCE [LARGE SCALE GENOMIC DNA]</scope>
    <source>
        <strain evidence="2 3">Hz16</strain>
    </source>
</reference>
<comment type="caution">
    <text evidence="2">The sequence shown here is derived from an EMBL/GenBank/DDBJ whole genome shotgun (WGS) entry which is preliminary data.</text>
</comment>
<evidence type="ECO:0000313" key="3">
    <source>
        <dbReference type="Proteomes" id="UP000297983"/>
    </source>
</evidence>
<evidence type="ECO:0000313" key="2">
    <source>
        <dbReference type="EMBL" id="TFD72562.1"/>
    </source>
</evidence>
<dbReference type="Proteomes" id="UP000297983">
    <property type="component" value="Unassembled WGS sequence"/>
</dbReference>
<evidence type="ECO:0000256" key="1">
    <source>
        <dbReference type="SAM" id="Phobius"/>
    </source>
</evidence>